<dbReference type="InterPro" id="IPR001763">
    <property type="entry name" value="Rhodanese-like_dom"/>
</dbReference>
<protein>
    <recommendedName>
        <fullName evidence="2">Rhodanese domain-containing protein</fullName>
    </recommendedName>
</protein>
<dbReference type="InterPro" id="IPR036873">
    <property type="entry name" value="Rhodanese-like_dom_sf"/>
</dbReference>
<dbReference type="CDD" id="cd00158">
    <property type="entry name" value="RHOD"/>
    <property type="match status" value="1"/>
</dbReference>
<dbReference type="SUPFAM" id="SSF52821">
    <property type="entry name" value="Rhodanese/Cell cycle control phosphatase"/>
    <property type="match status" value="1"/>
</dbReference>
<evidence type="ECO:0000259" key="2">
    <source>
        <dbReference type="PROSITE" id="PS50206"/>
    </source>
</evidence>
<dbReference type="AlphaFoldDB" id="A0A0S3UHF7"/>
<dbReference type="InterPro" id="IPR050229">
    <property type="entry name" value="GlpE_sulfurtransferase"/>
</dbReference>
<dbReference type="Pfam" id="PF00581">
    <property type="entry name" value="Rhodanese"/>
    <property type="match status" value="1"/>
</dbReference>
<organism evidence="3 4">
    <name type="scientific">Prevotella intermedia</name>
    <dbReference type="NCBI Taxonomy" id="28131"/>
    <lineage>
        <taxon>Bacteria</taxon>
        <taxon>Pseudomonadati</taxon>
        <taxon>Bacteroidota</taxon>
        <taxon>Bacteroidia</taxon>
        <taxon>Bacteroidales</taxon>
        <taxon>Prevotellaceae</taxon>
        <taxon>Prevotella</taxon>
    </lineage>
</organism>
<feature type="domain" description="Rhodanese" evidence="2">
    <location>
        <begin position="44"/>
        <end position="134"/>
    </location>
</feature>
<dbReference type="RefSeq" id="WP_096404990.1">
    <property type="nucleotide sequence ID" value="NZ_AP014597.1"/>
</dbReference>
<dbReference type="Gene3D" id="3.40.250.10">
    <property type="entry name" value="Rhodanese-like domain"/>
    <property type="match status" value="1"/>
</dbReference>
<dbReference type="EMBL" id="AP014597">
    <property type="protein sequence ID" value="BAU16927.1"/>
    <property type="molecule type" value="Genomic_DNA"/>
</dbReference>
<proteinExistence type="predicted"/>
<name>A0A0S3UHF7_PREIN</name>
<dbReference type="STRING" id="28131.BWX40_06145"/>
<feature type="chain" id="PRO_5006619691" description="Rhodanese domain-containing protein" evidence="1">
    <location>
        <begin position="23"/>
        <end position="134"/>
    </location>
</feature>
<dbReference type="Proteomes" id="UP000217431">
    <property type="component" value="Chromosome I"/>
</dbReference>
<reference evidence="3 4" key="1">
    <citation type="journal article" date="2016" name="DNA Res.">
        <title>The complete genome sequencing of Prevotella intermedia strain OMA14 and a subsequent fine-scale, intra-species genomic comparison reveal an unusual amplification of conjugative and mobile transposons and identify a novel Prevotella-lineage-specific repeat.</title>
        <authorList>
            <person name="Naito M."/>
            <person name="Ogura Y."/>
            <person name="Itoh T."/>
            <person name="Shoji M."/>
            <person name="Okamoto M."/>
            <person name="Hayashi T."/>
            <person name="Nakayama K."/>
        </authorList>
    </citation>
    <scope>NUCLEOTIDE SEQUENCE [LARGE SCALE GENOMIC DNA]</scope>
    <source>
        <strain evidence="3 4">OMA14</strain>
    </source>
</reference>
<gene>
    <name evidence="3" type="ORF">PIOMA14_I_0419</name>
</gene>
<accession>A0A0S3UHF7</accession>
<feature type="signal peptide" evidence="1">
    <location>
        <begin position="1"/>
        <end position="22"/>
    </location>
</feature>
<dbReference type="PANTHER" id="PTHR43031">
    <property type="entry name" value="FAD-DEPENDENT OXIDOREDUCTASE"/>
    <property type="match status" value="1"/>
</dbReference>
<evidence type="ECO:0000313" key="4">
    <source>
        <dbReference type="Proteomes" id="UP000217431"/>
    </source>
</evidence>
<dbReference type="SMART" id="SM00450">
    <property type="entry name" value="RHOD"/>
    <property type="match status" value="1"/>
</dbReference>
<dbReference type="PANTHER" id="PTHR43031:SF1">
    <property type="entry name" value="PYRIDINE NUCLEOTIDE-DISULPHIDE OXIDOREDUCTASE"/>
    <property type="match status" value="1"/>
</dbReference>
<evidence type="ECO:0000313" key="3">
    <source>
        <dbReference type="EMBL" id="BAU16927.1"/>
    </source>
</evidence>
<sequence>MKNILKNSIRVSIILCAFVGFVACNSPKAAFDNIDVNQFEKLIQKGNVQVVDVRTEKEYKEGHIKDAQNIDVLKDTFAAIAKQKLDKRKPVAVYCRSGRRSAQACEILKASGFKTYNLLGGILEWKSNGKSIEE</sequence>
<dbReference type="PROSITE" id="PS50206">
    <property type="entry name" value="RHODANESE_3"/>
    <property type="match status" value="1"/>
</dbReference>
<keyword evidence="1" id="KW-0732">Signal</keyword>
<dbReference type="PROSITE" id="PS51257">
    <property type="entry name" value="PROKAR_LIPOPROTEIN"/>
    <property type="match status" value="1"/>
</dbReference>
<evidence type="ECO:0000256" key="1">
    <source>
        <dbReference type="SAM" id="SignalP"/>
    </source>
</evidence>